<dbReference type="Pfam" id="PF07004">
    <property type="entry name" value="SHIPPO-rpt"/>
    <property type="match status" value="2"/>
</dbReference>
<name>A0A1D1UCJ2_RAMVA</name>
<dbReference type="STRING" id="947166.A0A1D1UCJ2"/>
<proteinExistence type="predicted"/>
<comment type="caution">
    <text evidence="1">The sequence shown here is derived from an EMBL/GenBank/DDBJ whole genome shotgun (WGS) entry which is preliminary data.</text>
</comment>
<dbReference type="AlphaFoldDB" id="A0A1D1UCJ2"/>
<evidence type="ECO:0000313" key="2">
    <source>
        <dbReference type="Proteomes" id="UP000186922"/>
    </source>
</evidence>
<protein>
    <submittedName>
        <fullName evidence="1">Uncharacterized protein</fullName>
    </submittedName>
</protein>
<gene>
    <name evidence="1" type="primary">RvY_00094-1</name>
    <name evidence="1" type="synonym">RvY_00094.1</name>
    <name evidence="1" type="ORF">RvY_00094</name>
</gene>
<dbReference type="EMBL" id="BDGG01000001">
    <property type="protein sequence ID" value="GAU87211.1"/>
    <property type="molecule type" value="Genomic_DNA"/>
</dbReference>
<accession>A0A1D1UCJ2</accession>
<dbReference type="Proteomes" id="UP000186922">
    <property type="component" value="Unassembled WGS sequence"/>
</dbReference>
<dbReference type="OrthoDB" id="429991at2759"/>
<dbReference type="InterPro" id="IPR010736">
    <property type="entry name" value="SHIPPO-rpt"/>
</dbReference>
<evidence type="ECO:0000313" key="1">
    <source>
        <dbReference type="EMBL" id="GAU87211.1"/>
    </source>
</evidence>
<sequence>MPHLVIERKPSYPIAAKLTGPGPGGYMLPPSLGWDHHNLTLKRWPEDTSCSPGPTAHVYPSKLINNGMAHVPGGPMGIRLPDLKKDGTPAPDAYDVIYHELHSRYRAPAWEMGLAGLAAKINQNPAPNQYQIPKLTGARSPYIQNPPAYSMRQYV</sequence>
<keyword evidence="2" id="KW-1185">Reference proteome</keyword>
<reference evidence="1 2" key="1">
    <citation type="journal article" date="2016" name="Nat. Commun.">
        <title>Extremotolerant tardigrade genome and improved radiotolerance of human cultured cells by tardigrade-unique protein.</title>
        <authorList>
            <person name="Hashimoto T."/>
            <person name="Horikawa D.D."/>
            <person name="Saito Y."/>
            <person name="Kuwahara H."/>
            <person name="Kozuka-Hata H."/>
            <person name="Shin-I T."/>
            <person name="Minakuchi Y."/>
            <person name="Ohishi K."/>
            <person name="Motoyama A."/>
            <person name="Aizu T."/>
            <person name="Enomoto A."/>
            <person name="Kondo K."/>
            <person name="Tanaka S."/>
            <person name="Hara Y."/>
            <person name="Koshikawa S."/>
            <person name="Sagara H."/>
            <person name="Miura T."/>
            <person name="Yokobori S."/>
            <person name="Miyagawa K."/>
            <person name="Suzuki Y."/>
            <person name="Kubo T."/>
            <person name="Oyama M."/>
            <person name="Kohara Y."/>
            <person name="Fujiyama A."/>
            <person name="Arakawa K."/>
            <person name="Katayama T."/>
            <person name="Toyoda A."/>
            <person name="Kunieda T."/>
        </authorList>
    </citation>
    <scope>NUCLEOTIDE SEQUENCE [LARGE SCALE GENOMIC DNA]</scope>
    <source>
        <strain evidence="1 2">YOKOZUNA-1</strain>
    </source>
</reference>
<organism evidence="1 2">
    <name type="scientific">Ramazzottius varieornatus</name>
    <name type="common">Water bear</name>
    <name type="synonym">Tardigrade</name>
    <dbReference type="NCBI Taxonomy" id="947166"/>
    <lineage>
        <taxon>Eukaryota</taxon>
        <taxon>Metazoa</taxon>
        <taxon>Ecdysozoa</taxon>
        <taxon>Tardigrada</taxon>
        <taxon>Eutardigrada</taxon>
        <taxon>Parachela</taxon>
        <taxon>Hypsibioidea</taxon>
        <taxon>Ramazzottiidae</taxon>
        <taxon>Ramazzottius</taxon>
    </lineage>
</organism>